<dbReference type="EMBL" id="JBAMMX010000004">
    <property type="protein sequence ID" value="KAK6941596.1"/>
    <property type="molecule type" value="Genomic_DNA"/>
</dbReference>
<dbReference type="Proteomes" id="UP001370490">
    <property type="component" value="Unassembled WGS sequence"/>
</dbReference>
<dbReference type="AlphaFoldDB" id="A0AAN8ZKW8"/>
<protein>
    <submittedName>
        <fullName evidence="1">Uncharacterized protein</fullName>
    </submittedName>
</protein>
<accession>A0AAN8ZKW8</accession>
<sequence length="85" mass="9361">MKALGVKKFPGCSFIGVDGNVHEFLVGETSHPEMTEISSMLNRLAKPLLGLKENELVTEDPVKMEGGDEVRSTITLHPVEMHNDK</sequence>
<reference evidence="1 2" key="1">
    <citation type="submission" date="2023-12" db="EMBL/GenBank/DDBJ databases">
        <title>A high-quality genome assembly for Dillenia turbinata (Dilleniales).</title>
        <authorList>
            <person name="Chanderbali A."/>
        </authorList>
    </citation>
    <scope>NUCLEOTIDE SEQUENCE [LARGE SCALE GENOMIC DNA]</scope>
    <source>
        <strain evidence="1">LSX21</strain>
        <tissue evidence="1">Leaf</tissue>
    </source>
</reference>
<gene>
    <name evidence="1" type="ORF">RJ641_026973</name>
</gene>
<organism evidence="1 2">
    <name type="scientific">Dillenia turbinata</name>
    <dbReference type="NCBI Taxonomy" id="194707"/>
    <lineage>
        <taxon>Eukaryota</taxon>
        <taxon>Viridiplantae</taxon>
        <taxon>Streptophyta</taxon>
        <taxon>Embryophyta</taxon>
        <taxon>Tracheophyta</taxon>
        <taxon>Spermatophyta</taxon>
        <taxon>Magnoliopsida</taxon>
        <taxon>eudicotyledons</taxon>
        <taxon>Gunneridae</taxon>
        <taxon>Pentapetalae</taxon>
        <taxon>Dilleniales</taxon>
        <taxon>Dilleniaceae</taxon>
        <taxon>Dillenia</taxon>
    </lineage>
</organism>
<keyword evidence="2" id="KW-1185">Reference proteome</keyword>
<evidence type="ECO:0000313" key="1">
    <source>
        <dbReference type="EMBL" id="KAK6941596.1"/>
    </source>
</evidence>
<evidence type="ECO:0000313" key="2">
    <source>
        <dbReference type="Proteomes" id="UP001370490"/>
    </source>
</evidence>
<comment type="caution">
    <text evidence="1">The sequence shown here is derived from an EMBL/GenBank/DDBJ whole genome shotgun (WGS) entry which is preliminary data.</text>
</comment>
<name>A0AAN8ZKW8_9MAGN</name>
<proteinExistence type="predicted"/>